<feature type="chain" id="PRO_5012824046" description="ATP-binding protein" evidence="1">
    <location>
        <begin position="23"/>
        <end position="293"/>
    </location>
</feature>
<proteinExistence type="predicted"/>
<sequence>MKSTVFVLGLALLIFACQPAKKENQEEETQEKEVVEKSADPKLVKLWETDSIMTTCESVLFDGEGSRLFVSNINGQPLDKNGEGFISILNLDGSVQDLKWATGLNAPKGMGIFDGHLYVTDIDRVVAIDLETGEVAKEFTPEKAEFLNDITSSSTAVYISDMGLGLIHKIENGELSTIAEGVEGVNGLLSKGDHLMTLDKKGLRAYDLSKNKFSMVNDSVTGGDGLTMLNDETYIASRWQGEIYHVAGNKATLLLDTKAEESQTADIGLNAEKMIVYVPTFFKNKVVAYQLEK</sequence>
<dbReference type="OrthoDB" id="7675395at2"/>
<dbReference type="EMBL" id="FXAW01000002">
    <property type="protein sequence ID" value="SMG23674.1"/>
    <property type="molecule type" value="Genomic_DNA"/>
</dbReference>
<gene>
    <name evidence="2" type="ORF">SAMN05661096_01412</name>
</gene>
<protein>
    <recommendedName>
        <fullName evidence="4">ATP-binding protein</fullName>
    </recommendedName>
</protein>
<evidence type="ECO:0000256" key="1">
    <source>
        <dbReference type="SAM" id="SignalP"/>
    </source>
</evidence>
<evidence type="ECO:0008006" key="4">
    <source>
        <dbReference type="Google" id="ProtNLM"/>
    </source>
</evidence>
<evidence type="ECO:0000313" key="2">
    <source>
        <dbReference type="EMBL" id="SMG23674.1"/>
    </source>
</evidence>
<organism evidence="2 3">
    <name type="scientific">Marivirga sericea</name>
    <dbReference type="NCBI Taxonomy" id="1028"/>
    <lineage>
        <taxon>Bacteria</taxon>
        <taxon>Pseudomonadati</taxon>
        <taxon>Bacteroidota</taxon>
        <taxon>Cytophagia</taxon>
        <taxon>Cytophagales</taxon>
        <taxon>Marivirgaceae</taxon>
        <taxon>Marivirga</taxon>
    </lineage>
</organism>
<dbReference type="AlphaFoldDB" id="A0A1X7J850"/>
<accession>A0A1X7J850</accession>
<dbReference type="RefSeq" id="WP_085516348.1">
    <property type="nucleotide sequence ID" value="NZ_FXAW01000002.1"/>
</dbReference>
<keyword evidence="3" id="KW-1185">Reference proteome</keyword>
<dbReference type="PROSITE" id="PS51257">
    <property type="entry name" value="PROKAR_LIPOPROTEIN"/>
    <property type="match status" value="1"/>
</dbReference>
<evidence type="ECO:0000313" key="3">
    <source>
        <dbReference type="Proteomes" id="UP000193804"/>
    </source>
</evidence>
<dbReference type="Gene3D" id="2.130.10.10">
    <property type="entry name" value="YVTN repeat-like/Quinoprotein amine dehydrogenase"/>
    <property type="match status" value="1"/>
</dbReference>
<keyword evidence="1" id="KW-0732">Signal</keyword>
<reference evidence="3" key="1">
    <citation type="submission" date="2017-04" db="EMBL/GenBank/DDBJ databases">
        <authorList>
            <person name="Varghese N."/>
            <person name="Submissions S."/>
        </authorList>
    </citation>
    <scope>NUCLEOTIDE SEQUENCE [LARGE SCALE GENOMIC DNA]</scope>
    <source>
        <strain evidence="3">DSM 4125</strain>
    </source>
</reference>
<feature type="signal peptide" evidence="1">
    <location>
        <begin position="1"/>
        <end position="22"/>
    </location>
</feature>
<dbReference type="STRING" id="1028.SAMN05661096_01412"/>
<dbReference type="Proteomes" id="UP000193804">
    <property type="component" value="Unassembled WGS sequence"/>
</dbReference>
<dbReference type="SUPFAM" id="SSF63825">
    <property type="entry name" value="YWTD domain"/>
    <property type="match status" value="1"/>
</dbReference>
<dbReference type="InterPro" id="IPR015943">
    <property type="entry name" value="WD40/YVTN_repeat-like_dom_sf"/>
</dbReference>
<name>A0A1X7J850_9BACT</name>